<dbReference type="PANTHER" id="PTHR44688">
    <property type="entry name" value="DNA-BINDING TRANSCRIPTIONAL ACTIVATOR DEVR_DOSR"/>
    <property type="match status" value="1"/>
</dbReference>
<dbReference type="KEGG" id="bgoe:IFJ75_03690"/>
<dbReference type="Gene3D" id="1.10.10.10">
    <property type="entry name" value="Winged helix-like DNA-binding domain superfamily/Winged helix DNA-binding domain"/>
    <property type="match status" value="1"/>
</dbReference>
<keyword evidence="8" id="KW-1185">Reference proteome</keyword>
<evidence type="ECO:0000256" key="4">
    <source>
        <dbReference type="SAM" id="MobiDB-lite"/>
    </source>
</evidence>
<dbReference type="Proteomes" id="UP000663918">
    <property type="component" value="Chromosome"/>
</dbReference>
<dbReference type="PRINTS" id="PR00038">
    <property type="entry name" value="HTHLUXR"/>
</dbReference>
<name>A0A975C1Z8_9CAUL</name>
<evidence type="ECO:0000256" key="5">
    <source>
        <dbReference type="SAM" id="Phobius"/>
    </source>
</evidence>
<dbReference type="EMBL" id="CP062222">
    <property type="protein sequence ID" value="QTC92030.1"/>
    <property type="molecule type" value="Genomic_DNA"/>
</dbReference>
<keyword evidence="5" id="KW-0812">Transmembrane</keyword>
<dbReference type="InterPro" id="IPR036388">
    <property type="entry name" value="WH-like_DNA-bd_sf"/>
</dbReference>
<reference evidence="7" key="1">
    <citation type="submission" date="2020-09" db="EMBL/GenBank/DDBJ databases">
        <title>Brevundimonas sp. LVF2 isolated from a puddle in Goettingen, Germany.</title>
        <authorList>
            <person name="Friedrich I."/>
            <person name="Klassen A."/>
            <person name="Hannes N."/>
            <person name="Schneider D."/>
            <person name="Hertel R."/>
            <person name="Daniel R."/>
        </authorList>
    </citation>
    <scope>NUCLEOTIDE SEQUENCE</scope>
    <source>
        <strain evidence="7">LVF2</strain>
    </source>
</reference>
<evidence type="ECO:0000256" key="3">
    <source>
        <dbReference type="ARBA" id="ARBA00023163"/>
    </source>
</evidence>
<accession>A0A975C1Z8</accession>
<dbReference type="AlphaFoldDB" id="A0A975C1Z8"/>
<gene>
    <name evidence="7" type="ORF">IFJ75_03690</name>
</gene>
<dbReference type="InterPro" id="IPR000792">
    <property type="entry name" value="Tscrpt_reg_LuxR_C"/>
</dbReference>
<dbReference type="InterPro" id="IPR016032">
    <property type="entry name" value="Sig_transdc_resp-reg_C-effctor"/>
</dbReference>
<dbReference type="PANTHER" id="PTHR44688:SF16">
    <property type="entry name" value="DNA-BINDING TRANSCRIPTIONAL ACTIVATOR DEVR_DOSR"/>
    <property type="match status" value="1"/>
</dbReference>
<dbReference type="CDD" id="cd06170">
    <property type="entry name" value="LuxR_C_like"/>
    <property type="match status" value="1"/>
</dbReference>
<keyword evidence="2" id="KW-0238">DNA-binding</keyword>
<feature type="region of interest" description="Disordered" evidence="4">
    <location>
        <begin position="92"/>
        <end position="169"/>
    </location>
</feature>
<organism evidence="7 8">
    <name type="scientific">Brevundimonas goettingensis</name>
    <dbReference type="NCBI Taxonomy" id="2774190"/>
    <lineage>
        <taxon>Bacteria</taxon>
        <taxon>Pseudomonadati</taxon>
        <taxon>Pseudomonadota</taxon>
        <taxon>Alphaproteobacteria</taxon>
        <taxon>Caulobacterales</taxon>
        <taxon>Caulobacteraceae</taxon>
        <taxon>Brevundimonas</taxon>
    </lineage>
</organism>
<evidence type="ECO:0000313" key="7">
    <source>
        <dbReference type="EMBL" id="QTC92030.1"/>
    </source>
</evidence>
<feature type="domain" description="HTH luxR-type" evidence="6">
    <location>
        <begin position="24"/>
        <end position="89"/>
    </location>
</feature>
<dbReference type="GO" id="GO:0003677">
    <property type="term" value="F:DNA binding"/>
    <property type="evidence" value="ECO:0007669"/>
    <property type="project" value="UniProtKB-KW"/>
</dbReference>
<proteinExistence type="predicted"/>
<dbReference type="Pfam" id="PF00196">
    <property type="entry name" value="GerE"/>
    <property type="match status" value="1"/>
</dbReference>
<dbReference type="SMART" id="SM00421">
    <property type="entry name" value="HTH_LUXR"/>
    <property type="match status" value="1"/>
</dbReference>
<evidence type="ECO:0000259" key="6">
    <source>
        <dbReference type="PROSITE" id="PS50043"/>
    </source>
</evidence>
<keyword evidence="5" id="KW-0472">Membrane</keyword>
<dbReference type="SUPFAM" id="SSF46894">
    <property type="entry name" value="C-terminal effector domain of the bipartite response regulators"/>
    <property type="match status" value="1"/>
</dbReference>
<dbReference type="PROSITE" id="PS50043">
    <property type="entry name" value="HTH_LUXR_2"/>
    <property type="match status" value="1"/>
</dbReference>
<evidence type="ECO:0000256" key="2">
    <source>
        <dbReference type="ARBA" id="ARBA00023125"/>
    </source>
</evidence>
<evidence type="ECO:0000256" key="1">
    <source>
        <dbReference type="ARBA" id="ARBA00023015"/>
    </source>
</evidence>
<feature type="compositionally biased region" description="Basic and acidic residues" evidence="4">
    <location>
        <begin position="113"/>
        <end position="123"/>
    </location>
</feature>
<dbReference type="GO" id="GO:0006355">
    <property type="term" value="P:regulation of DNA-templated transcription"/>
    <property type="evidence" value="ECO:0007669"/>
    <property type="project" value="InterPro"/>
</dbReference>
<sequence length="233" mass="24709">MTPCVAGRLASTMIGRKSRECRAMSGTQDKLTERERECLRLVHAHLNSKQIARELGIKPGTVDRHCENAVRKLQAGNRIDAALRLAAWETVGTDSQSDPIPMAQWPSSASLERANEDYHDRETGSGAGRQLERGGSHSHGNGQYAGQTFDGRASGGGHAQAGALPDARRGDGRALLSGDGLARSGLQSVLHGNELLGRILVVFGVAAAAALILLSLAGAESFAFLLQKFRYGG</sequence>
<keyword evidence="3" id="KW-0804">Transcription</keyword>
<protein>
    <submittedName>
        <fullName evidence="7">Helix-turn-helix transcriptional regulator</fullName>
    </submittedName>
</protein>
<evidence type="ECO:0000313" key="8">
    <source>
        <dbReference type="Proteomes" id="UP000663918"/>
    </source>
</evidence>
<keyword evidence="5" id="KW-1133">Transmembrane helix</keyword>
<keyword evidence="1" id="KW-0805">Transcription regulation</keyword>
<feature type="transmembrane region" description="Helical" evidence="5">
    <location>
        <begin position="199"/>
        <end position="226"/>
    </location>
</feature>